<protein>
    <recommendedName>
        <fullName evidence="1">RNase H type-1 domain-containing protein</fullName>
    </recommendedName>
</protein>
<dbReference type="PANTHER" id="PTHR47723:SF13">
    <property type="entry name" value="PUTATIVE-RELATED"/>
    <property type="match status" value="1"/>
</dbReference>
<dbReference type="Gene3D" id="3.30.420.10">
    <property type="entry name" value="Ribonuclease H-like superfamily/Ribonuclease H"/>
    <property type="match status" value="1"/>
</dbReference>
<comment type="caution">
    <text evidence="2">The sequence shown here is derived from an EMBL/GenBank/DDBJ whole genome shotgun (WGS) entry which is preliminary data.</text>
</comment>
<dbReference type="Pfam" id="PF13456">
    <property type="entry name" value="RVT_3"/>
    <property type="match status" value="1"/>
</dbReference>
<dbReference type="AlphaFoldDB" id="A0A6D2KID4"/>
<dbReference type="GO" id="GO:0004523">
    <property type="term" value="F:RNA-DNA hybrid ribonuclease activity"/>
    <property type="evidence" value="ECO:0007669"/>
    <property type="project" value="InterPro"/>
</dbReference>
<proteinExistence type="predicted"/>
<dbReference type="GO" id="GO:0003676">
    <property type="term" value="F:nucleic acid binding"/>
    <property type="evidence" value="ECO:0007669"/>
    <property type="project" value="InterPro"/>
</dbReference>
<reference evidence="2" key="1">
    <citation type="submission" date="2020-01" db="EMBL/GenBank/DDBJ databases">
        <authorList>
            <person name="Mishra B."/>
        </authorList>
    </citation>
    <scope>NUCLEOTIDE SEQUENCE [LARGE SCALE GENOMIC DNA]</scope>
</reference>
<accession>A0A6D2KID4</accession>
<dbReference type="PANTHER" id="PTHR47723">
    <property type="entry name" value="OS05G0353850 PROTEIN"/>
    <property type="match status" value="1"/>
</dbReference>
<evidence type="ECO:0000259" key="1">
    <source>
        <dbReference type="Pfam" id="PF13456"/>
    </source>
</evidence>
<feature type="domain" description="RNase H type-1" evidence="1">
    <location>
        <begin position="45"/>
        <end position="110"/>
    </location>
</feature>
<organism evidence="2 3">
    <name type="scientific">Microthlaspi erraticum</name>
    <dbReference type="NCBI Taxonomy" id="1685480"/>
    <lineage>
        <taxon>Eukaryota</taxon>
        <taxon>Viridiplantae</taxon>
        <taxon>Streptophyta</taxon>
        <taxon>Embryophyta</taxon>
        <taxon>Tracheophyta</taxon>
        <taxon>Spermatophyta</taxon>
        <taxon>Magnoliopsida</taxon>
        <taxon>eudicotyledons</taxon>
        <taxon>Gunneridae</taxon>
        <taxon>Pentapetalae</taxon>
        <taxon>rosids</taxon>
        <taxon>malvids</taxon>
        <taxon>Brassicales</taxon>
        <taxon>Brassicaceae</taxon>
        <taxon>Coluteocarpeae</taxon>
        <taxon>Microthlaspi</taxon>
    </lineage>
</organism>
<sequence length="144" mass="16332">MFAMAVWWGWKWRCGNIFGENRKCRDRMRFLKEIAKDVFSVTEACAAAAGGVLRNHLGDWCGGFALHIGRCTAPLAELWGVYYGLCIAWDRRIPKLEVEVDSELVVEFLTTGIGVCLSWYSCAMALLKGIGRSEYRMCIERLIV</sequence>
<dbReference type="InterPro" id="IPR053151">
    <property type="entry name" value="RNase_H-like"/>
</dbReference>
<dbReference type="InterPro" id="IPR012337">
    <property type="entry name" value="RNaseH-like_sf"/>
</dbReference>
<dbReference type="InterPro" id="IPR044730">
    <property type="entry name" value="RNase_H-like_dom_plant"/>
</dbReference>
<evidence type="ECO:0000313" key="3">
    <source>
        <dbReference type="Proteomes" id="UP000467841"/>
    </source>
</evidence>
<dbReference type="CDD" id="cd06222">
    <property type="entry name" value="RNase_H_like"/>
    <property type="match status" value="1"/>
</dbReference>
<evidence type="ECO:0000313" key="2">
    <source>
        <dbReference type="EMBL" id="CAA7049014.1"/>
    </source>
</evidence>
<name>A0A6D2KID4_9BRAS</name>
<dbReference type="InterPro" id="IPR036397">
    <property type="entry name" value="RNaseH_sf"/>
</dbReference>
<dbReference type="EMBL" id="CACVBM020001404">
    <property type="protein sequence ID" value="CAA7049014.1"/>
    <property type="molecule type" value="Genomic_DNA"/>
</dbReference>
<dbReference type="SUPFAM" id="SSF53098">
    <property type="entry name" value="Ribonuclease H-like"/>
    <property type="match status" value="1"/>
</dbReference>
<gene>
    <name evidence="2" type="ORF">MERR_LOCUS36249</name>
</gene>
<dbReference type="InterPro" id="IPR002156">
    <property type="entry name" value="RNaseH_domain"/>
</dbReference>
<dbReference type="OrthoDB" id="1752183at2759"/>
<keyword evidence="3" id="KW-1185">Reference proteome</keyword>
<dbReference type="Proteomes" id="UP000467841">
    <property type="component" value="Unassembled WGS sequence"/>
</dbReference>